<protein>
    <submittedName>
        <fullName evidence="2">Uncharacterized protein</fullName>
    </submittedName>
</protein>
<dbReference type="AlphaFoldDB" id="A0A1I2LWF1"/>
<dbReference type="EMBL" id="FOOQ01000001">
    <property type="protein sequence ID" value="SFF83692.1"/>
    <property type="molecule type" value="Genomic_DNA"/>
</dbReference>
<gene>
    <name evidence="2" type="ORF">SAMN04488063_0472</name>
</gene>
<feature type="transmembrane region" description="Helical" evidence="1">
    <location>
        <begin position="7"/>
        <end position="28"/>
    </location>
</feature>
<evidence type="ECO:0000256" key="1">
    <source>
        <dbReference type="SAM" id="Phobius"/>
    </source>
</evidence>
<name>A0A1I2LWF1_9EURY</name>
<accession>A0A1I2LWF1</accession>
<proteinExistence type="predicted"/>
<keyword evidence="1" id="KW-1133">Transmembrane helix</keyword>
<dbReference type="Proteomes" id="UP000198876">
    <property type="component" value="Unassembled WGS sequence"/>
</dbReference>
<sequence length="91" mass="10192">MGYETGAVKYFIGMLTSGWGLITAYFYADGLLHPLDYIEGFIHIVSNLHNPQEVVRGLVGIFITTPSEFIKLVLMGLTLMTVLWYVGSKFD</sequence>
<evidence type="ECO:0000313" key="3">
    <source>
        <dbReference type="Proteomes" id="UP000198876"/>
    </source>
</evidence>
<keyword evidence="1" id="KW-0472">Membrane</keyword>
<reference evidence="3" key="1">
    <citation type="submission" date="2016-10" db="EMBL/GenBank/DDBJ databases">
        <authorList>
            <person name="Varghese N."/>
            <person name="Submissions S."/>
        </authorList>
    </citation>
    <scope>NUCLEOTIDE SEQUENCE [LARGE SCALE GENOMIC DNA]</scope>
    <source>
        <strain evidence="3">CGMCC 1.7739</strain>
    </source>
</reference>
<feature type="transmembrane region" description="Helical" evidence="1">
    <location>
        <begin position="69"/>
        <end position="87"/>
    </location>
</feature>
<evidence type="ECO:0000313" key="2">
    <source>
        <dbReference type="EMBL" id="SFF83692.1"/>
    </source>
</evidence>
<organism evidence="2 3">
    <name type="scientific">Halopelagius inordinatus</name>
    <dbReference type="NCBI Taxonomy" id="553467"/>
    <lineage>
        <taxon>Archaea</taxon>
        <taxon>Methanobacteriati</taxon>
        <taxon>Methanobacteriota</taxon>
        <taxon>Stenosarchaea group</taxon>
        <taxon>Halobacteria</taxon>
        <taxon>Halobacteriales</taxon>
        <taxon>Haloferacaceae</taxon>
    </lineage>
</organism>
<keyword evidence="3" id="KW-1185">Reference proteome</keyword>
<keyword evidence="1" id="KW-0812">Transmembrane</keyword>
<dbReference type="RefSeq" id="WP_092887839.1">
    <property type="nucleotide sequence ID" value="NZ_FOOQ01000001.1"/>
</dbReference>